<proteinExistence type="predicted"/>
<evidence type="ECO:0000313" key="3">
    <source>
        <dbReference type="Proteomes" id="UP000220828"/>
    </source>
</evidence>
<protein>
    <recommendedName>
        <fullName evidence="4">Yip1 domain-containing protein</fullName>
    </recommendedName>
</protein>
<feature type="transmembrane region" description="Helical" evidence="1">
    <location>
        <begin position="57"/>
        <end position="75"/>
    </location>
</feature>
<dbReference type="EMBL" id="PCMW01000142">
    <property type="protein sequence ID" value="PDS21835.1"/>
    <property type="molecule type" value="Genomic_DNA"/>
</dbReference>
<keyword evidence="1" id="KW-0472">Membrane</keyword>
<organism evidence="2 3">
    <name type="scientific">Flavobacterium branchiophilum</name>
    <dbReference type="NCBI Taxonomy" id="55197"/>
    <lineage>
        <taxon>Bacteria</taxon>
        <taxon>Pseudomonadati</taxon>
        <taxon>Bacteroidota</taxon>
        <taxon>Flavobacteriia</taxon>
        <taxon>Flavobacteriales</taxon>
        <taxon>Flavobacteriaceae</taxon>
        <taxon>Flavobacterium</taxon>
    </lineage>
</organism>
<gene>
    <name evidence="2" type="ORF">B0A77_15015</name>
</gene>
<evidence type="ECO:0000256" key="1">
    <source>
        <dbReference type="SAM" id="Phobius"/>
    </source>
</evidence>
<feature type="transmembrane region" description="Helical" evidence="1">
    <location>
        <begin position="87"/>
        <end position="111"/>
    </location>
</feature>
<dbReference type="OrthoDB" id="1263582at2"/>
<evidence type="ECO:0008006" key="4">
    <source>
        <dbReference type="Google" id="ProtNLM"/>
    </source>
</evidence>
<keyword evidence="1" id="KW-0812">Transmembrane</keyword>
<feature type="transmembrane region" description="Helical" evidence="1">
    <location>
        <begin position="131"/>
        <end position="156"/>
    </location>
</feature>
<reference evidence="2 3" key="1">
    <citation type="submission" date="2017-09" db="EMBL/GenBank/DDBJ databases">
        <title>Whole genomes of Flavobacteriaceae.</title>
        <authorList>
            <person name="Stine C."/>
            <person name="Li C."/>
            <person name="Tadesse D."/>
        </authorList>
    </citation>
    <scope>NUCLEOTIDE SEQUENCE [LARGE SCALE GENOMIC DNA]</scope>
    <source>
        <strain evidence="2 3">ATCC 35036</strain>
    </source>
</reference>
<name>A0A2H3K8B2_9FLAO</name>
<comment type="caution">
    <text evidence="2">The sequence shown here is derived from an EMBL/GenBank/DDBJ whole genome shotgun (WGS) entry which is preliminary data.</text>
</comment>
<dbReference type="AlphaFoldDB" id="A0A2H3K8B2"/>
<sequence>MFLTLINPYTKFTDNKLLLFGFIATFIGIILGNYFNIRYDGAIDLHFVGQTNLKTTGLDLIIDIGVITLFLYIFGKIINKKTRILDVFIGCLIARFPFYLLTMCNFNNRFYTISQKLITKGNTNTLTSNDAAVLLVVSFLVILSLIWFFVLSYNGFKIATNLKNKLHIIYYIFAIFISEIISKYLIITYNT</sequence>
<keyword evidence="1" id="KW-1133">Transmembrane helix</keyword>
<feature type="transmembrane region" description="Helical" evidence="1">
    <location>
        <begin position="168"/>
        <end position="187"/>
    </location>
</feature>
<accession>A0A2H3K8B2</accession>
<feature type="transmembrane region" description="Helical" evidence="1">
    <location>
        <begin position="17"/>
        <end position="37"/>
    </location>
</feature>
<dbReference type="RefSeq" id="WP_097554964.1">
    <property type="nucleotide sequence ID" value="NZ_PCMW01000142.1"/>
</dbReference>
<evidence type="ECO:0000313" key="2">
    <source>
        <dbReference type="EMBL" id="PDS21835.1"/>
    </source>
</evidence>
<dbReference type="Proteomes" id="UP000220828">
    <property type="component" value="Unassembled WGS sequence"/>
</dbReference>